<comment type="caution">
    <text evidence="1">The sequence shown here is derived from an EMBL/GenBank/DDBJ whole genome shotgun (WGS) entry which is preliminary data.</text>
</comment>
<reference evidence="2" key="1">
    <citation type="journal article" date="2019" name="Int. J. Syst. Evol. Microbiol.">
        <title>The Global Catalogue of Microorganisms (GCM) 10K type strain sequencing project: providing services to taxonomists for standard genome sequencing and annotation.</title>
        <authorList>
            <consortium name="The Broad Institute Genomics Platform"/>
            <consortium name="The Broad Institute Genome Sequencing Center for Infectious Disease"/>
            <person name="Wu L."/>
            <person name="Ma J."/>
        </authorList>
    </citation>
    <scope>NUCLEOTIDE SEQUENCE [LARGE SCALE GENOMIC DNA]</scope>
    <source>
        <strain evidence="2">CECT 7798</strain>
    </source>
</reference>
<gene>
    <name evidence="1" type="ORF">ACFONJ_02330</name>
</gene>
<dbReference type="Proteomes" id="UP001595735">
    <property type="component" value="Unassembled WGS sequence"/>
</dbReference>
<organism evidence="1 2">
    <name type="scientific">Chryseobacterium tructae</name>
    <dbReference type="NCBI Taxonomy" id="1037380"/>
    <lineage>
        <taxon>Bacteria</taxon>
        <taxon>Pseudomonadati</taxon>
        <taxon>Bacteroidota</taxon>
        <taxon>Flavobacteriia</taxon>
        <taxon>Flavobacteriales</taxon>
        <taxon>Weeksellaceae</taxon>
        <taxon>Chryseobacterium group</taxon>
        <taxon>Chryseobacterium</taxon>
    </lineage>
</organism>
<dbReference type="RefSeq" id="WP_378169640.1">
    <property type="nucleotide sequence ID" value="NZ_JBHRYO010000001.1"/>
</dbReference>
<protein>
    <recommendedName>
        <fullName evidence="3">Lipoprotein</fullName>
    </recommendedName>
</protein>
<evidence type="ECO:0008006" key="3">
    <source>
        <dbReference type="Google" id="ProtNLM"/>
    </source>
</evidence>
<keyword evidence="2" id="KW-1185">Reference proteome</keyword>
<sequence length="280" mass="33579">METIFQKYRDIKTKYETLVEKNKQNLIYEDGVYYNQTLFDKEKKKEKWIEPLQSESKLILKEGDKEFFVKDERQSVEIYTTVGGNLIEQASLIKKDNKVSMVINLAEGIDAKYDYNNNKIYITHFIEDKYDPKKQDIMLYQEFINDKLILEKNYKEDFKISKEQMLKDLPDNFYTTALNYRIKKQKEDFEKNQMKVSVSEIEKSAKEKIQFVKEKLKTALETKNDFYRKIRVYKIYNENSIPVYSLIFPENPGVTRIYWMISINAETNKIISIEEVNPRD</sequence>
<evidence type="ECO:0000313" key="2">
    <source>
        <dbReference type="Proteomes" id="UP001595735"/>
    </source>
</evidence>
<proteinExistence type="predicted"/>
<dbReference type="EMBL" id="JBHRYO010000001">
    <property type="protein sequence ID" value="MFC3754813.1"/>
    <property type="molecule type" value="Genomic_DNA"/>
</dbReference>
<evidence type="ECO:0000313" key="1">
    <source>
        <dbReference type="EMBL" id="MFC3754813.1"/>
    </source>
</evidence>
<accession>A0ABV7XP64</accession>
<name>A0ABV7XP64_9FLAO</name>